<gene>
    <name evidence="2" type="ORF">BDV35DRAFT_38251</name>
</gene>
<proteinExistence type="predicted"/>
<keyword evidence="1" id="KW-0812">Transmembrane</keyword>
<dbReference type="AlphaFoldDB" id="A0A5N6H8V2"/>
<accession>A0A5N6H8V2</accession>
<keyword evidence="1" id="KW-0472">Membrane</keyword>
<name>A0A5N6H8V2_ASPFL</name>
<evidence type="ECO:0000313" key="2">
    <source>
        <dbReference type="EMBL" id="KAB8250982.1"/>
    </source>
</evidence>
<sequence length="108" mass="12609">MISDICHTKHKSLNKHNNNILCLPKSKRWVLSPLRFHYSPSRSLDCRHHGPQRRLSDPLGPLHSMRYSCQGWSRWAAFLCYFFANGRGSLYSMLIYLRHPPSSVLDGR</sequence>
<protein>
    <submittedName>
        <fullName evidence="2">Uncharacterized protein</fullName>
    </submittedName>
</protein>
<organism evidence="2">
    <name type="scientific">Aspergillus flavus</name>
    <dbReference type="NCBI Taxonomy" id="5059"/>
    <lineage>
        <taxon>Eukaryota</taxon>
        <taxon>Fungi</taxon>
        <taxon>Dikarya</taxon>
        <taxon>Ascomycota</taxon>
        <taxon>Pezizomycotina</taxon>
        <taxon>Eurotiomycetes</taxon>
        <taxon>Eurotiomycetidae</taxon>
        <taxon>Eurotiales</taxon>
        <taxon>Aspergillaceae</taxon>
        <taxon>Aspergillus</taxon>
        <taxon>Aspergillus subgen. Circumdati</taxon>
    </lineage>
</organism>
<dbReference type="EMBL" id="ML734562">
    <property type="protein sequence ID" value="KAB8250982.1"/>
    <property type="molecule type" value="Genomic_DNA"/>
</dbReference>
<feature type="transmembrane region" description="Helical" evidence="1">
    <location>
        <begin position="75"/>
        <end position="97"/>
    </location>
</feature>
<evidence type="ECO:0000256" key="1">
    <source>
        <dbReference type="SAM" id="Phobius"/>
    </source>
</evidence>
<keyword evidence="1" id="KW-1133">Transmembrane helix</keyword>
<dbReference type="Proteomes" id="UP000325434">
    <property type="component" value="Unassembled WGS sequence"/>
</dbReference>
<reference evidence="2" key="1">
    <citation type="submission" date="2019-04" db="EMBL/GenBank/DDBJ databases">
        <title>Friends and foes A comparative genomics study of 23 Aspergillus species from section Flavi.</title>
        <authorList>
            <consortium name="DOE Joint Genome Institute"/>
            <person name="Kjaerbolling I."/>
            <person name="Vesth T."/>
            <person name="Frisvad J.C."/>
            <person name="Nybo J.L."/>
            <person name="Theobald S."/>
            <person name="Kildgaard S."/>
            <person name="Isbrandt T."/>
            <person name="Kuo A."/>
            <person name="Sato A."/>
            <person name="Lyhne E.K."/>
            <person name="Kogle M.E."/>
            <person name="Wiebenga A."/>
            <person name="Kun R.S."/>
            <person name="Lubbers R.J."/>
            <person name="Makela M.R."/>
            <person name="Barry K."/>
            <person name="Chovatia M."/>
            <person name="Clum A."/>
            <person name="Daum C."/>
            <person name="Haridas S."/>
            <person name="He G."/>
            <person name="LaButti K."/>
            <person name="Lipzen A."/>
            <person name="Mondo S."/>
            <person name="Riley R."/>
            <person name="Salamov A."/>
            <person name="Simmons B.A."/>
            <person name="Magnuson J.K."/>
            <person name="Henrissat B."/>
            <person name="Mortensen U.H."/>
            <person name="Larsen T.O."/>
            <person name="Devries R.P."/>
            <person name="Grigoriev I.V."/>
            <person name="Machida M."/>
            <person name="Baker S.E."/>
            <person name="Andersen M.R."/>
        </authorList>
    </citation>
    <scope>NUCLEOTIDE SEQUENCE [LARGE SCALE GENOMIC DNA]</scope>
    <source>
        <strain evidence="2">CBS 121.62</strain>
    </source>
</reference>